<evidence type="ECO:0000313" key="2">
    <source>
        <dbReference type="EMBL" id="VEI13760.1"/>
    </source>
</evidence>
<feature type="transmembrane region" description="Helical" evidence="1">
    <location>
        <begin position="44"/>
        <end position="62"/>
    </location>
</feature>
<keyword evidence="1" id="KW-0812">Transmembrane</keyword>
<dbReference type="EMBL" id="LR134476">
    <property type="protein sequence ID" value="VEI13760.1"/>
    <property type="molecule type" value="Genomic_DNA"/>
</dbReference>
<reference evidence="2 3" key="1">
    <citation type="submission" date="2018-12" db="EMBL/GenBank/DDBJ databases">
        <authorList>
            <consortium name="Pathogen Informatics"/>
        </authorList>
    </citation>
    <scope>NUCLEOTIDE SEQUENCE [LARGE SCALE GENOMIC DNA]</scope>
    <source>
        <strain evidence="2 3">NCTC13354</strain>
    </source>
</reference>
<dbReference type="AlphaFoldDB" id="A0A448PFR4"/>
<name>A0A448PFR4_9ACTO</name>
<dbReference type="PROSITE" id="PS51257">
    <property type="entry name" value="PROKAR_LIPOPROTEIN"/>
    <property type="match status" value="1"/>
</dbReference>
<feature type="transmembrane region" description="Helical" evidence="1">
    <location>
        <begin position="74"/>
        <end position="93"/>
    </location>
</feature>
<dbReference type="Proteomes" id="UP000269542">
    <property type="component" value="Chromosome"/>
</dbReference>
<feature type="transmembrane region" description="Helical" evidence="1">
    <location>
        <begin position="105"/>
        <end position="125"/>
    </location>
</feature>
<keyword evidence="3" id="KW-1185">Reference proteome</keyword>
<dbReference type="KEGG" id="tbw:NCTC13354_01482"/>
<evidence type="ECO:0000256" key="1">
    <source>
        <dbReference type="SAM" id="Phobius"/>
    </source>
</evidence>
<feature type="transmembrane region" description="Helical" evidence="1">
    <location>
        <begin position="20"/>
        <end position="38"/>
    </location>
</feature>
<keyword evidence="1" id="KW-0472">Membrane</keyword>
<dbReference type="RefSeq" id="WP_126416831.1">
    <property type="nucleotide sequence ID" value="NZ_LR134476.1"/>
</dbReference>
<proteinExistence type="predicted"/>
<evidence type="ECO:0000313" key="3">
    <source>
        <dbReference type="Proteomes" id="UP000269542"/>
    </source>
</evidence>
<organism evidence="2 3">
    <name type="scientific">Trueperella bialowiezensis</name>
    <dbReference type="NCBI Taxonomy" id="312285"/>
    <lineage>
        <taxon>Bacteria</taxon>
        <taxon>Bacillati</taxon>
        <taxon>Actinomycetota</taxon>
        <taxon>Actinomycetes</taxon>
        <taxon>Actinomycetales</taxon>
        <taxon>Actinomycetaceae</taxon>
        <taxon>Trueperella</taxon>
    </lineage>
</organism>
<gene>
    <name evidence="2" type="ORF">NCTC13354_01482</name>
</gene>
<keyword evidence="1" id="KW-1133">Transmembrane helix</keyword>
<protein>
    <submittedName>
        <fullName evidence="2">Uncharacterized protein</fullName>
    </submittedName>
</protein>
<accession>A0A448PFR4</accession>
<sequence>MRRRNRGLRRQVDIYRHATVMAACATGVVTILGCLLVAGERAAILIAGALTITLHLVTLISVQVGTKLSGYDTALALAGYGVKLVIFAATLWWVSSSGVAQTRTVVGVCAITIALSLVVMSAVVVRKRGLIVDAEDPDASQTSEKTDSALQ</sequence>